<dbReference type="Gene3D" id="1.20.1250.20">
    <property type="entry name" value="MFS general substrate transporter like domains"/>
    <property type="match status" value="2"/>
</dbReference>
<evidence type="ECO:0000256" key="4">
    <source>
        <dbReference type="ARBA" id="ARBA00022989"/>
    </source>
</evidence>
<evidence type="ECO:0000259" key="7">
    <source>
        <dbReference type="PROSITE" id="PS50850"/>
    </source>
</evidence>
<dbReference type="RefSeq" id="WP_379188212.1">
    <property type="nucleotide sequence ID" value="NZ_JBHSOW010000040.1"/>
</dbReference>
<comment type="caution">
    <text evidence="8">The sequence shown here is derived from an EMBL/GenBank/DDBJ whole genome shotgun (WGS) entry which is preliminary data.</text>
</comment>
<dbReference type="PANTHER" id="PTHR23523:SF2">
    <property type="entry name" value="2-NITROIMIDAZOLE TRANSPORTER"/>
    <property type="match status" value="1"/>
</dbReference>
<feature type="transmembrane region" description="Helical" evidence="6">
    <location>
        <begin position="39"/>
        <end position="61"/>
    </location>
</feature>
<feature type="domain" description="Major facilitator superfamily (MFS) profile" evidence="7">
    <location>
        <begin position="3"/>
        <end position="384"/>
    </location>
</feature>
<proteinExistence type="predicted"/>
<organism evidence="8 9">
    <name type="scientific">Paenibacillus solisilvae</name>
    <dbReference type="NCBI Taxonomy" id="2486751"/>
    <lineage>
        <taxon>Bacteria</taxon>
        <taxon>Bacillati</taxon>
        <taxon>Bacillota</taxon>
        <taxon>Bacilli</taxon>
        <taxon>Bacillales</taxon>
        <taxon>Paenibacillaceae</taxon>
        <taxon>Paenibacillus</taxon>
    </lineage>
</organism>
<feature type="transmembrane region" description="Helical" evidence="6">
    <location>
        <begin position="240"/>
        <end position="260"/>
    </location>
</feature>
<feature type="transmembrane region" description="Helical" evidence="6">
    <location>
        <begin position="163"/>
        <end position="181"/>
    </location>
</feature>
<evidence type="ECO:0000256" key="2">
    <source>
        <dbReference type="ARBA" id="ARBA00022448"/>
    </source>
</evidence>
<evidence type="ECO:0000256" key="5">
    <source>
        <dbReference type="ARBA" id="ARBA00023136"/>
    </source>
</evidence>
<feature type="transmembrane region" description="Helical" evidence="6">
    <location>
        <begin position="272"/>
        <end position="290"/>
    </location>
</feature>
<feature type="transmembrane region" description="Helical" evidence="6">
    <location>
        <begin position="96"/>
        <end position="119"/>
    </location>
</feature>
<dbReference type="Pfam" id="PF07690">
    <property type="entry name" value="MFS_1"/>
    <property type="match status" value="1"/>
</dbReference>
<feature type="transmembrane region" description="Helical" evidence="6">
    <location>
        <begin position="336"/>
        <end position="352"/>
    </location>
</feature>
<name>A0ABW0VZV9_9BACL</name>
<dbReference type="PANTHER" id="PTHR23523">
    <property type="match status" value="1"/>
</dbReference>
<evidence type="ECO:0000256" key="3">
    <source>
        <dbReference type="ARBA" id="ARBA00022692"/>
    </source>
</evidence>
<sequence length="409" mass="43432">MKKNVLMIIALFIASLNLRPAISSIAPLLGNINTELEMSAAVASLLTSIPVLCMGLFSPVAVKASGKWGVERIIGLSLVVIGVGTVIRLFTHSAALLLITALIAGIGIALIGPLLSGFIKQHFPKHVPSMIAVYTVALTLGAAFSSALSVPLQKSFNSWQSSLAFWAFIAFVAAIIWWLFVNLQANKSVHTASAGTKAQLPWGNGKAWILTLSFGLMGILFYSFLAWLPQIIQGMGYTKAYAANSLTVFVAVQIPVSLVLPILLKNFPSRRLWLIVESLLVLVGLILLVLNVEPWVAAAFIGIGAGGLFSLNLLLPIDATDNAQEAASWSAMAQSAGYVIGALGPIILGWIHDVTNSFASALFGMIVITLLMIIVQFAATAKKTKETYLKKGSPAASDVIVPSSLERNP</sequence>
<dbReference type="InterPro" id="IPR036259">
    <property type="entry name" value="MFS_trans_sf"/>
</dbReference>
<keyword evidence="3 6" id="KW-0812">Transmembrane</keyword>
<dbReference type="SUPFAM" id="SSF103473">
    <property type="entry name" value="MFS general substrate transporter"/>
    <property type="match status" value="1"/>
</dbReference>
<dbReference type="InterPro" id="IPR011701">
    <property type="entry name" value="MFS"/>
</dbReference>
<dbReference type="InterPro" id="IPR052524">
    <property type="entry name" value="MFS_Cyanate_Porter"/>
</dbReference>
<dbReference type="InterPro" id="IPR020846">
    <property type="entry name" value="MFS_dom"/>
</dbReference>
<comment type="subcellular location">
    <subcellularLocation>
        <location evidence="1">Cell membrane</location>
        <topology evidence="1">Multi-pass membrane protein</topology>
    </subcellularLocation>
</comment>
<keyword evidence="9" id="KW-1185">Reference proteome</keyword>
<dbReference type="EMBL" id="JBHSOW010000040">
    <property type="protein sequence ID" value="MFC5649681.1"/>
    <property type="molecule type" value="Genomic_DNA"/>
</dbReference>
<keyword evidence="2" id="KW-0813">Transport</keyword>
<evidence type="ECO:0000313" key="8">
    <source>
        <dbReference type="EMBL" id="MFC5649681.1"/>
    </source>
</evidence>
<feature type="transmembrane region" description="Helical" evidence="6">
    <location>
        <begin position="358"/>
        <end position="381"/>
    </location>
</feature>
<gene>
    <name evidence="8" type="ORF">ACFPYJ_11215</name>
</gene>
<evidence type="ECO:0000256" key="6">
    <source>
        <dbReference type="SAM" id="Phobius"/>
    </source>
</evidence>
<evidence type="ECO:0000313" key="9">
    <source>
        <dbReference type="Proteomes" id="UP001596047"/>
    </source>
</evidence>
<accession>A0ABW0VZV9</accession>
<reference evidence="9" key="1">
    <citation type="journal article" date="2019" name="Int. J. Syst. Evol. Microbiol.">
        <title>The Global Catalogue of Microorganisms (GCM) 10K type strain sequencing project: providing services to taxonomists for standard genome sequencing and annotation.</title>
        <authorList>
            <consortium name="The Broad Institute Genomics Platform"/>
            <consortium name="The Broad Institute Genome Sequencing Center for Infectious Disease"/>
            <person name="Wu L."/>
            <person name="Ma J."/>
        </authorList>
    </citation>
    <scope>NUCLEOTIDE SEQUENCE [LARGE SCALE GENOMIC DNA]</scope>
    <source>
        <strain evidence="9">CGMCC 1.3240</strain>
    </source>
</reference>
<evidence type="ECO:0000256" key="1">
    <source>
        <dbReference type="ARBA" id="ARBA00004651"/>
    </source>
</evidence>
<protein>
    <submittedName>
        <fullName evidence="8">CynX/NimT family MFS transporter</fullName>
    </submittedName>
</protein>
<feature type="transmembrane region" description="Helical" evidence="6">
    <location>
        <begin position="131"/>
        <end position="151"/>
    </location>
</feature>
<feature type="transmembrane region" description="Helical" evidence="6">
    <location>
        <begin position="73"/>
        <end position="90"/>
    </location>
</feature>
<dbReference type="PROSITE" id="PS50850">
    <property type="entry name" value="MFS"/>
    <property type="match status" value="1"/>
</dbReference>
<feature type="transmembrane region" description="Helical" evidence="6">
    <location>
        <begin position="296"/>
        <end position="315"/>
    </location>
</feature>
<keyword evidence="4 6" id="KW-1133">Transmembrane helix</keyword>
<keyword evidence="5 6" id="KW-0472">Membrane</keyword>
<dbReference type="Proteomes" id="UP001596047">
    <property type="component" value="Unassembled WGS sequence"/>
</dbReference>
<feature type="transmembrane region" description="Helical" evidence="6">
    <location>
        <begin position="207"/>
        <end position="228"/>
    </location>
</feature>